<proteinExistence type="predicted"/>
<evidence type="ECO:0000313" key="2">
    <source>
        <dbReference type="Proteomes" id="UP000682369"/>
    </source>
</evidence>
<accession>A0A8E6PL69</accession>
<protein>
    <submittedName>
        <fullName evidence="1">Uncharacterized protein</fullName>
    </submittedName>
</protein>
<reference evidence="1" key="1">
    <citation type="submission" date="2021-04" db="EMBL/GenBank/DDBJ databases">
        <authorList>
            <person name="Han K."/>
            <person name="Tian F."/>
            <person name="Li F."/>
            <person name="Tong Y."/>
        </authorList>
    </citation>
    <scope>NUCLEOTIDE SEQUENCE</scope>
</reference>
<keyword evidence="2" id="KW-1185">Reference proteome</keyword>
<evidence type="ECO:0000313" key="1">
    <source>
        <dbReference type="EMBL" id="QVR48676.1"/>
    </source>
</evidence>
<sequence length="85" mass="9553">MSKHLPSRTHRSVTLHKVLERLDVKTGEVARMVHHPRGQGVIPMIDGHTVLCCDPGMFTASFVDSVNCIGKGRYIFTITEQEYES</sequence>
<organism evidence="1 2">
    <name type="scientific">Stenotrophomonas phage BUCT609</name>
    <dbReference type="NCBI Taxonomy" id="2834250"/>
    <lineage>
        <taxon>Viruses</taxon>
        <taxon>Duplodnaviria</taxon>
        <taxon>Heunggongvirae</taxon>
        <taxon>Uroviricota</taxon>
        <taxon>Caudoviricetes</taxon>
        <taxon>Autographivirales</taxon>
        <taxon>Autonotataviridae</taxon>
        <taxon>Gujervirinae</taxon>
        <taxon>Maltophvirus</taxon>
        <taxon>Maltophvirus BUCT609</taxon>
    </lineage>
</organism>
<dbReference type="Proteomes" id="UP000682369">
    <property type="component" value="Segment"/>
</dbReference>
<dbReference type="EMBL" id="MW960043">
    <property type="protein sequence ID" value="QVR48676.1"/>
    <property type="molecule type" value="Genomic_DNA"/>
</dbReference>
<name>A0A8E6PL69_9CAUD</name>